<dbReference type="AlphaFoldDB" id="A0A518BM72"/>
<dbReference type="Proteomes" id="UP000316921">
    <property type="component" value="Chromosome"/>
</dbReference>
<gene>
    <name evidence="1" type="ORF">Pla133_31550</name>
</gene>
<evidence type="ECO:0000313" key="2">
    <source>
        <dbReference type="Proteomes" id="UP000316921"/>
    </source>
</evidence>
<dbReference type="EMBL" id="CP036287">
    <property type="protein sequence ID" value="QDU68063.1"/>
    <property type="molecule type" value="Genomic_DNA"/>
</dbReference>
<name>A0A518BM72_9BACT</name>
<keyword evidence="2" id="KW-1185">Reference proteome</keyword>
<sequence>MVWIFILGEPVRCVWFDEDGKLADWFVGGS</sequence>
<proteinExistence type="predicted"/>
<organism evidence="1 2">
    <name type="scientific">Engelhardtia mirabilis</name>
    <dbReference type="NCBI Taxonomy" id="2528011"/>
    <lineage>
        <taxon>Bacteria</taxon>
        <taxon>Pseudomonadati</taxon>
        <taxon>Planctomycetota</taxon>
        <taxon>Planctomycetia</taxon>
        <taxon>Planctomycetia incertae sedis</taxon>
        <taxon>Engelhardtia</taxon>
    </lineage>
</organism>
<dbReference type="KEGG" id="pbap:Pla133_31550"/>
<protein>
    <submittedName>
        <fullName evidence="1">Uncharacterized protein</fullName>
    </submittedName>
</protein>
<evidence type="ECO:0000313" key="1">
    <source>
        <dbReference type="EMBL" id="QDU68063.1"/>
    </source>
</evidence>
<accession>A0A518BM72</accession>
<reference evidence="1 2" key="1">
    <citation type="submission" date="2019-02" db="EMBL/GenBank/DDBJ databases">
        <title>Deep-cultivation of Planctomycetes and their phenomic and genomic characterization uncovers novel biology.</title>
        <authorList>
            <person name="Wiegand S."/>
            <person name="Jogler M."/>
            <person name="Boedeker C."/>
            <person name="Pinto D."/>
            <person name="Vollmers J."/>
            <person name="Rivas-Marin E."/>
            <person name="Kohn T."/>
            <person name="Peeters S.H."/>
            <person name="Heuer A."/>
            <person name="Rast P."/>
            <person name="Oberbeckmann S."/>
            <person name="Bunk B."/>
            <person name="Jeske O."/>
            <person name="Meyerdierks A."/>
            <person name="Storesund J.E."/>
            <person name="Kallscheuer N."/>
            <person name="Luecker S."/>
            <person name="Lage O.M."/>
            <person name="Pohl T."/>
            <person name="Merkel B.J."/>
            <person name="Hornburger P."/>
            <person name="Mueller R.-W."/>
            <person name="Bruemmer F."/>
            <person name="Labrenz M."/>
            <person name="Spormann A.M."/>
            <person name="Op den Camp H."/>
            <person name="Overmann J."/>
            <person name="Amann R."/>
            <person name="Jetten M.S.M."/>
            <person name="Mascher T."/>
            <person name="Medema M.H."/>
            <person name="Devos D.P."/>
            <person name="Kaster A.-K."/>
            <person name="Ovreas L."/>
            <person name="Rohde M."/>
            <person name="Galperin M.Y."/>
            <person name="Jogler C."/>
        </authorList>
    </citation>
    <scope>NUCLEOTIDE SEQUENCE [LARGE SCALE GENOMIC DNA]</scope>
    <source>
        <strain evidence="1 2">Pla133</strain>
    </source>
</reference>